<feature type="chain" id="PRO_5012144840" description="Transmembrane protein" evidence="2">
    <location>
        <begin position="28"/>
        <end position="634"/>
    </location>
</feature>
<keyword evidence="1" id="KW-0812">Transmembrane</keyword>
<keyword evidence="2" id="KW-0732">Signal</keyword>
<keyword evidence="4" id="KW-1185">Reference proteome</keyword>
<evidence type="ECO:0000256" key="1">
    <source>
        <dbReference type="SAM" id="Phobius"/>
    </source>
</evidence>
<evidence type="ECO:0000313" key="3">
    <source>
        <dbReference type="EMBL" id="OQS05680.1"/>
    </source>
</evidence>
<feature type="signal peptide" evidence="2">
    <location>
        <begin position="1"/>
        <end position="27"/>
    </location>
</feature>
<dbReference type="OrthoDB" id="155125at2759"/>
<gene>
    <name evidence="3" type="ORF">THRCLA_02218</name>
</gene>
<dbReference type="STRING" id="74557.A0A1W0A6M9"/>
<proteinExistence type="predicted"/>
<protein>
    <recommendedName>
        <fullName evidence="5">Transmembrane protein</fullName>
    </recommendedName>
</protein>
<accession>A0A1W0A6M9</accession>
<evidence type="ECO:0008006" key="5">
    <source>
        <dbReference type="Google" id="ProtNLM"/>
    </source>
</evidence>
<name>A0A1W0A6M9_9STRA</name>
<dbReference type="EMBL" id="JNBS01000430">
    <property type="protein sequence ID" value="OQS05680.1"/>
    <property type="molecule type" value="Genomic_DNA"/>
</dbReference>
<keyword evidence="1" id="KW-0472">Membrane</keyword>
<reference evidence="3 4" key="1">
    <citation type="journal article" date="2014" name="Genome Biol. Evol.">
        <title>The secreted proteins of Achlya hypogyna and Thraustotheca clavata identify the ancestral oomycete secretome and reveal gene acquisitions by horizontal gene transfer.</title>
        <authorList>
            <person name="Misner I."/>
            <person name="Blouin N."/>
            <person name="Leonard G."/>
            <person name="Richards T.A."/>
            <person name="Lane C.E."/>
        </authorList>
    </citation>
    <scope>NUCLEOTIDE SEQUENCE [LARGE SCALE GENOMIC DNA]</scope>
    <source>
        <strain evidence="3 4">ATCC 34112</strain>
    </source>
</reference>
<evidence type="ECO:0000313" key="4">
    <source>
        <dbReference type="Proteomes" id="UP000243217"/>
    </source>
</evidence>
<keyword evidence="1" id="KW-1133">Transmembrane helix</keyword>
<feature type="transmembrane region" description="Helical" evidence="1">
    <location>
        <begin position="335"/>
        <end position="353"/>
    </location>
</feature>
<comment type="caution">
    <text evidence="3">The sequence shown here is derived from an EMBL/GenBank/DDBJ whole genome shotgun (WGS) entry which is preliminary data.</text>
</comment>
<feature type="transmembrane region" description="Helical" evidence="1">
    <location>
        <begin position="385"/>
        <end position="404"/>
    </location>
</feature>
<sequence>MFSWYKGLLTVATYALFLSDVFRSGFGIEFTNRPMIEPHIYSSDGPYNYEVATLPSDHLTNLTYYTTHPSALGLLAAISLLDQAPYAPSSPNDLFGYLDQVIHRLSTYGASPWNEREHVQMAARANANAYIDGYGLLGTLTDSNVSRTTWVTHYKEFNVSTELCKDSNDRPLFCEKTWAYCSWIQISTNTCDAENLWKAIEIKVQTLLKEYPTSFIDVTTIESESDPITYSGSGVLLTRSTYEVLTLIRVRNCDIHGTTCTTQMIKDYRYEGAIAVTDVEEWYSTVRLLRVIGQGYNILRFLGLLVGVYCASLAPTFSGRLDESLRILMRIPPQVVVYSGWIPLVSYNLALMIDSTMFHSITWTTISSASFVDLAQLISIHMRNVWLLAFLVRTAVFFRIGSNWNTRTELWGVKGHCYSLISLLSFLFIVKNRSTSSVLIASWEIEPSSSVALIHPNVFTAWNTKMSGLYEEAMSILVVLGLASGLSFFYWLGPRGCDGFQRGPHVPTMPLLYFAKTHSIPYSSGILWDATFLSVSWDSDLLLPFNTYNKPNEKDRHRLMNIVALTDPLNYFWLHLHANRIVLHKYRHPSTNETFWHPLPQHKINGIHLNTDHVTLVSTSLVKRLSWLEWVDCH</sequence>
<feature type="transmembrane region" description="Helical" evidence="1">
    <location>
        <begin position="295"/>
        <end position="314"/>
    </location>
</feature>
<dbReference type="Proteomes" id="UP000243217">
    <property type="component" value="Unassembled WGS sequence"/>
</dbReference>
<dbReference type="AlphaFoldDB" id="A0A1W0A6M9"/>
<feature type="transmembrane region" description="Helical" evidence="1">
    <location>
        <begin position="473"/>
        <end position="492"/>
    </location>
</feature>
<organism evidence="3 4">
    <name type="scientific">Thraustotheca clavata</name>
    <dbReference type="NCBI Taxonomy" id="74557"/>
    <lineage>
        <taxon>Eukaryota</taxon>
        <taxon>Sar</taxon>
        <taxon>Stramenopiles</taxon>
        <taxon>Oomycota</taxon>
        <taxon>Saprolegniomycetes</taxon>
        <taxon>Saprolegniales</taxon>
        <taxon>Achlyaceae</taxon>
        <taxon>Thraustotheca</taxon>
    </lineage>
</organism>
<feature type="transmembrane region" description="Helical" evidence="1">
    <location>
        <begin position="410"/>
        <end position="430"/>
    </location>
</feature>
<evidence type="ECO:0000256" key="2">
    <source>
        <dbReference type="SAM" id="SignalP"/>
    </source>
</evidence>